<sequence length="158" mass="17923">MTEWINVRVVTDNSVDSTHSFELDVHQRLVVHRGGKLLFTIHGAMQQPIVPLRQDENAGEFRTMETLYLVNLVTAFALGLWREELQAAKAERPADVKPTLLAQDVVDNLELRLMEVAEKSQDIEEVRLASRILPLLAPKTRLYWPAVADALVTNLKEN</sequence>
<comment type="caution">
    <text evidence="1">The sequence shown here is derived from an EMBL/GenBank/DDBJ whole genome shotgun (WGS) entry which is preliminary data.</text>
</comment>
<protein>
    <submittedName>
        <fullName evidence="1">Uncharacterized protein</fullName>
    </submittedName>
</protein>
<dbReference type="AlphaFoldDB" id="A0A4U3MAN5"/>
<evidence type="ECO:0000313" key="2">
    <source>
        <dbReference type="Proteomes" id="UP000308705"/>
    </source>
</evidence>
<name>A0A4U3MAN5_9ACTN</name>
<accession>A0A4U3MAN5</accession>
<dbReference type="EMBL" id="SZQA01000033">
    <property type="protein sequence ID" value="TKK84636.1"/>
    <property type="molecule type" value="Genomic_DNA"/>
</dbReference>
<proteinExistence type="predicted"/>
<evidence type="ECO:0000313" key="1">
    <source>
        <dbReference type="EMBL" id="TKK84636.1"/>
    </source>
</evidence>
<keyword evidence="2" id="KW-1185">Reference proteome</keyword>
<organism evidence="1 2">
    <name type="scientific">Herbidospora galbida</name>
    <dbReference type="NCBI Taxonomy" id="2575442"/>
    <lineage>
        <taxon>Bacteria</taxon>
        <taxon>Bacillati</taxon>
        <taxon>Actinomycetota</taxon>
        <taxon>Actinomycetes</taxon>
        <taxon>Streptosporangiales</taxon>
        <taxon>Streptosporangiaceae</taxon>
        <taxon>Herbidospora</taxon>
    </lineage>
</organism>
<gene>
    <name evidence="1" type="ORF">FDA94_28825</name>
</gene>
<dbReference type="RefSeq" id="WP_137250220.1">
    <property type="nucleotide sequence ID" value="NZ_SZQA01000033.1"/>
</dbReference>
<reference evidence="1 2" key="1">
    <citation type="submission" date="2019-04" db="EMBL/GenBank/DDBJ databases">
        <title>Herbidospora sp. NEAU-GS14.nov., a novel actinomycete isolated from soil.</title>
        <authorList>
            <person name="Han L."/>
        </authorList>
    </citation>
    <scope>NUCLEOTIDE SEQUENCE [LARGE SCALE GENOMIC DNA]</scope>
    <source>
        <strain evidence="1 2">NEAU-GS14</strain>
    </source>
</reference>
<dbReference type="Proteomes" id="UP000308705">
    <property type="component" value="Unassembled WGS sequence"/>
</dbReference>